<organism evidence="6 7">
    <name type="scientific">Roridomyces roridus</name>
    <dbReference type="NCBI Taxonomy" id="1738132"/>
    <lineage>
        <taxon>Eukaryota</taxon>
        <taxon>Fungi</taxon>
        <taxon>Dikarya</taxon>
        <taxon>Basidiomycota</taxon>
        <taxon>Agaricomycotina</taxon>
        <taxon>Agaricomycetes</taxon>
        <taxon>Agaricomycetidae</taxon>
        <taxon>Agaricales</taxon>
        <taxon>Marasmiineae</taxon>
        <taxon>Mycenaceae</taxon>
        <taxon>Roridomyces</taxon>
    </lineage>
</organism>
<dbReference type="SUPFAM" id="SSF50784">
    <property type="entry name" value="Transcription factor IIA (TFIIA), beta-barrel domain"/>
    <property type="match status" value="1"/>
</dbReference>
<evidence type="ECO:0000256" key="3">
    <source>
        <dbReference type="ARBA" id="ARBA00023163"/>
    </source>
</evidence>
<keyword evidence="4" id="KW-0539">Nucleus</keyword>
<reference evidence="6" key="1">
    <citation type="submission" date="2023-03" db="EMBL/GenBank/DDBJ databases">
        <title>Massive genome expansion in bonnet fungi (Mycena s.s.) driven by repeated elements and novel gene families across ecological guilds.</title>
        <authorList>
            <consortium name="Lawrence Berkeley National Laboratory"/>
            <person name="Harder C.B."/>
            <person name="Miyauchi S."/>
            <person name="Viragh M."/>
            <person name="Kuo A."/>
            <person name="Thoen E."/>
            <person name="Andreopoulos B."/>
            <person name="Lu D."/>
            <person name="Skrede I."/>
            <person name="Drula E."/>
            <person name="Henrissat B."/>
            <person name="Morin E."/>
            <person name="Kohler A."/>
            <person name="Barry K."/>
            <person name="LaButti K."/>
            <person name="Morin E."/>
            <person name="Salamov A."/>
            <person name="Lipzen A."/>
            <person name="Mereny Z."/>
            <person name="Hegedus B."/>
            <person name="Baldrian P."/>
            <person name="Stursova M."/>
            <person name="Weitz H."/>
            <person name="Taylor A."/>
            <person name="Grigoriev I.V."/>
            <person name="Nagy L.G."/>
            <person name="Martin F."/>
            <person name="Kauserud H."/>
        </authorList>
    </citation>
    <scope>NUCLEOTIDE SEQUENCE</scope>
    <source>
        <strain evidence="6">9284</strain>
    </source>
</reference>
<comment type="similarity">
    <text evidence="2">Belongs to the TFIIA subunit 1 family.</text>
</comment>
<dbReference type="SMART" id="SM01371">
    <property type="entry name" value="TFIIA"/>
    <property type="match status" value="1"/>
</dbReference>
<dbReference type="InterPro" id="IPR004855">
    <property type="entry name" value="TFIIA_asu/bsu"/>
</dbReference>
<accession>A0AAD7G226</accession>
<feature type="compositionally biased region" description="Polar residues" evidence="5">
    <location>
        <begin position="91"/>
        <end position="103"/>
    </location>
</feature>
<dbReference type="GO" id="GO:0005672">
    <property type="term" value="C:transcription factor TFIIA complex"/>
    <property type="evidence" value="ECO:0007669"/>
    <property type="project" value="InterPro"/>
</dbReference>
<feature type="compositionally biased region" description="Acidic residues" evidence="5">
    <location>
        <begin position="221"/>
        <end position="238"/>
    </location>
</feature>
<dbReference type="Gene3D" id="2.30.18.10">
    <property type="entry name" value="Transcription factor IIA (TFIIA), beta-barrel domain"/>
    <property type="match status" value="1"/>
</dbReference>
<feature type="non-terminal residue" evidence="6">
    <location>
        <position position="1"/>
    </location>
</feature>
<dbReference type="PANTHER" id="PTHR12694">
    <property type="entry name" value="TRANSCRIPTION INITIATION FACTOR IIA SUBUNIT 1"/>
    <property type="match status" value="1"/>
</dbReference>
<dbReference type="InterPro" id="IPR009088">
    <property type="entry name" value="TFIIA_b-brl"/>
</dbReference>
<evidence type="ECO:0000256" key="4">
    <source>
        <dbReference type="ARBA" id="ARBA00023242"/>
    </source>
</evidence>
<dbReference type="AlphaFoldDB" id="A0AAD7G226"/>
<dbReference type="SUPFAM" id="SSF47396">
    <property type="entry name" value="Transcription factor IIA (TFIIA), alpha-helical domain"/>
    <property type="match status" value="1"/>
</dbReference>
<protein>
    <submittedName>
        <fullName evidence="6">Transcription factor IIA, alpha/beta subunit-domain-containing protein</fullName>
    </submittedName>
</protein>
<evidence type="ECO:0000256" key="2">
    <source>
        <dbReference type="ARBA" id="ARBA00010059"/>
    </source>
</evidence>
<evidence type="ECO:0000313" key="7">
    <source>
        <dbReference type="Proteomes" id="UP001221142"/>
    </source>
</evidence>
<gene>
    <name evidence="6" type="ORF">FB45DRAFT_886449</name>
</gene>
<name>A0AAD7G226_9AGAR</name>
<feature type="compositionally biased region" description="Pro residues" evidence="5">
    <location>
        <begin position="200"/>
        <end position="209"/>
    </location>
</feature>
<dbReference type="Pfam" id="PF03153">
    <property type="entry name" value="TFIIA"/>
    <property type="match status" value="2"/>
</dbReference>
<dbReference type="Gene3D" id="1.10.287.100">
    <property type="match status" value="1"/>
</dbReference>
<sequence>MSNKIVPDIYRTVVDDVIASVRPAFEEFDVPPEILQELQHKWETKILASRVADFRGSYSQVSTPTPPVYPTLALPGPSLPSLPGPQLMQHNTHLPSSPRTQPLNPAPAMGRYASPLPPPSQSYHYSNTLPPIQSSASMYAQQRHQFDLFDANIRQGTPLPPPSSLPNSYSYRIPQTDGPAHLDDEEEKTKALPPRSSHPSLPPPLPKPTPGLVSPSNEINSDLDDSDSDDGGAEDADGEGGGQAGPAGIESDIIFCTYEKVGRVKNKWKCVLKDGVVHTAGKDWLFERCTGEFEW</sequence>
<dbReference type="GO" id="GO:0006367">
    <property type="term" value="P:transcription initiation at RNA polymerase II promoter"/>
    <property type="evidence" value="ECO:0007669"/>
    <property type="project" value="InterPro"/>
</dbReference>
<comment type="caution">
    <text evidence="6">The sequence shown here is derived from an EMBL/GenBank/DDBJ whole genome shotgun (WGS) entry which is preliminary data.</text>
</comment>
<comment type="subcellular location">
    <subcellularLocation>
        <location evidence="1">Nucleus</location>
    </subcellularLocation>
</comment>
<dbReference type="PANTHER" id="PTHR12694:SF8">
    <property type="entry name" value="TRANSCRIPTION INITIATION FACTOR IIA SUBUNIT 1"/>
    <property type="match status" value="1"/>
</dbReference>
<dbReference type="Proteomes" id="UP001221142">
    <property type="component" value="Unassembled WGS sequence"/>
</dbReference>
<keyword evidence="7" id="KW-1185">Reference proteome</keyword>
<evidence type="ECO:0000256" key="5">
    <source>
        <dbReference type="SAM" id="MobiDB-lite"/>
    </source>
</evidence>
<keyword evidence="3" id="KW-0804">Transcription</keyword>
<feature type="region of interest" description="Disordered" evidence="5">
    <location>
        <begin position="91"/>
        <end position="129"/>
    </location>
</feature>
<dbReference type="CDD" id="cd07976">
    <property type="entry name" value="TFIIA_alpha_beta_like"/>
    <property type="match status" value="1"/>
</dbReference>
<proteinExistence type="inferred from homology"/>
<evidence type="ECO:0000256" key="1">
    <source>
        <dbReference type="ARBA" id="ARBA00004123"/>
    </source>
</evidence>
<feature type="region of interest" description="Disordered" evidence="5">
    <location>
        <begin position="153"/>
        <end position="248"/>
    </location>
</feature>
<evidence type="ECO:0000313" key="6">
    <source>
        <dbReference type="EMBL" id="KAJ7649964.1"/>
    </source>
</evidence>
<dbReference type="EMBL" id="JARKIF010000001">
    <property type="protein sequence ID" value="KAJ7649964.1"/>
    <property type="molecule type" value="Genomic_DNA"/>
</dbReference>